<accession>A0AAD9U3A6</accession>
<dbReference type="Proteomes" id="UP001280121">
    <property type="component" value="Unassembled WGS sequence"/>
</dbReference>
<organism evidence="1 2">
    <name type="scientific">Dipteronia dyeriana</name>
    <dbReference type="NCBI Taxonomy" id="168575"/>
    <lineage>
        <taxon>Eukaryota</taxon>
        <taxon>Viridiplantae</taxon>
        <taxon>Streptophyta</taxon>
        <taxon>Embryophyta</taxon>
        <taxon>Tracheophyta</taxon>
        <taxon>Spermatophyta</taxon>
        <taxon>Magnoliopsida</taxon>
        <taxon>eudicotyledons</taxon>
        <taxon>Gunneridae</taxon>
        <taxon>Pentapetalae</taxon>
        <taxon>rosids</taxon>
        <taxon>malvids</taxon>
        <taxon>Sapindales</taxon>
        <taxon>Sapindaceae</taxon>
        <taxon>Hippocastanoideae</taxon>
        <taxon>Acereae</taxon>
        <taxon>Dipteronia</taxon>
    </lineage>
</organism>
<dbReference type="EMBL" id="JANJYI010000006">
    <property type="protein sequence ID" value="KAK2647096.1"/>
    <property type="molecule type" value="Genomic_DNA"/>
</dbReference>
<reference evidence="1" key="1">
    <citation type="journal article" date="2023" name="Plant J.">
        <title>Genome sequences and population genomics provide insights into the demographic history, inbreeding, and mutation load of two 'living fossil' tree species of Dipteronia.</title>
        <authorList>
            <person name="Feng Y."/>
            <person name="Comes H.P."/>
            <person name="Chen J."/>
            <person name="Zhu S."/>
            <person name="Lu R."/>
            <person name="Zhang X."/>
            <person name="Li P."/>
            <person name="Qiu J."/>
            <person name="Olsen K.M."/>
            <person name="Qiu Y."/>
        </authorList>
    </citation>
    <scope>NUCLEOTIDE SEQUENCE</scope>
    <source>
        <strain evidence="1">KIB01</strain>
    </source>
</reference>
<evidence type="ECO:0000313" key="1">
    <source>
        <dbReference type="EMBL" id="KAK2647096.1"/>
    </source>
</evidence>
<dbReference type="AlphaFoldDB" id="A0AAD9U3A6"/>
<comment type="caution">
    <text evidence="1">The sequence shown here is derived from an EMBL/GenBank/DDBJ whole genome shotgun (WGS) entry which is preliminary data.</text>
</comment>
<keyword evidence="2" id="KW-1185">Reference proteome</keyword>
<protein>
    <submittedName>
        <fullName evidence="1">Uncharacterized protein</fullName>
    </submittedName>
</protein>
<proteinExistence type="predicted"/>
<name>A0AAD9U3A6_9ROSI</name>
<gene>
    <name evidence="1" type="ORF">Ddye_022291</name>
</gene>
<evidence type="ECO:0000313" key="2">
    <source>
        <dbReference type="Proteomes" id="UP001280121"/>
    </source>
</evidence>
<sequence length="183" mass="21101">MYDSKISPNYFKCPPTKQFDPKENTITPETRVEIMCSYEKDILRSRESTLFGKMSNVDQIRQPHGVFWQADLEDNVVDMFLVSDEFNSNQTEIFDRTVEEMKTLLVDSYPWFNFRAFDAEVQKRIEGLVKQFQNSVEDISLAFTEVTISNDEHSDVSFDDERTIEAVRGKGDASDKGNGVVNV</sequence>